<evidence type="ECO:0000313" key="3">
    <source>
        <dbReference type="Proteomes" id="UP001431209"/>
    </source>
</evidence>
<dbReference type="PANTHER" id="PTHR24111:SF0">
    <property type="entry name" value="LEUCINE-RICH REPEAT-CONTAINING PROTEIN"/>
    <property type="match status" value="1"/>
</dbReference>
<dbReference type="Pfam" id="PF13516">
    <property type="entry name" value="LRR_6"/>
    <property type="match status" value="7"/>
</dbReference>
<dbReference type="SUPFAM" id="SSF52047">
    <property type="entry name" value="RNI-like"/>
    <property type="match status" value="1"/>
</dbReference>
<dbReference type="AlphaFoldDB" id="A0AAW2Z8A2"/>
<protein>
    <submittedName>
        <fullName evidence="2">Lrrc34</fullName>
    </submittedName>
</protein>
<name>A0AAW2Z8A2_9EUKA</name>
<dbReference type="SMART" id="SM00368">
    <property type="entry name" value="LRR_RI"/>
    <property type="match status" value="8"/>
</dbReference>
<sequence>MKSFLKNYEEKCDDYSVRPKKRLVSDLTELANLDEVTQHLILNGNCVAQFNDRIGDIELFPLCEVLEKDFQMTSLDLSYNNIGNHGAEAVSRMLKVNKALRHLSLRSNNITDQGAKSIANALTENRSLLSLDLSENAIEDKGGLVIAQSLQENTNLRVLNINSTELKTSSIVALAVVARNHPSLQVLRIAKPLLHSLREETTVHLNEMLRINKCLVTLDISNHGIRDEGITILTEALMHNSTLTKLVLASNSIAIDGGVALAKYLTTKKCTLKVLNLNSNRIDNVGGAELALALRTNKTLKSLNIMSNNIGDDSLFEIAKSLSHYNTSLKKIRILNNKFNQKCLSLLYDYIKSEGSIKIDITVDKVDDTFYVAQKRDCIKPDPTVNTTTTQIDKIEKLLGTSQQSSAMRVIRARQY</sequence>
<comment type="caution">
    <text evidence="2">The sequence shown here is derived from an EMBL/GenBank/DDBJ whole genome shotgun (WGS) entry which is preliminary data.</text>
</comment>
<proteinExistence type="predicted"/>
<dbReference type="InterPro" id="IPR032675">
    <property type="entry name" value="LRR_dom_sf"/>
</dbReference>
<evidence type="ECO:0000313" key="2">
    <source>
        <dbReference type="EMBL" id="KAL0485183.1"/>
    </source>
</evidence>
<dbReference type="EMBL" id="JAOPGA020001113">
    <property type="protein sequence ID" value="KAL0485183.1"/>
    <property type="molecule type" value="Genomic_DNA"/>
</dbReference>
<accession>A0AAW2Z8A2</accession>
<evidence type="ECO:0000256" key="1">
    <source>
        <dbReference type="ARBA" id="ARBA00022737"/>
    </source>
</evidence>
<gene>
    <name evidence="2" type="ORF">AKO1_004307</name>
</gene>
<keyword evidence="3" id="KW-1185">Reference proteome</keyword>
<dbReference type="PANTHER" id="PTHR24111">
    <property type="entry name" value="LEUCINE-RICH REPEAT-CONTAINING PROTEIN 34"/>
    <property type="match status" value="1"/>
</dbReference>
<dbReference type="InterPro" id="IPR001611">
    <property type="entry name" value="Leu-rich_rpt"/>
</dbReference>
<dbReference type="Gene3D" id="3.80.10.10">
    <property type="entry name" value="Ribonuclease Inhibitor"/>
    <property type="match status" value="3"/>
</dbReference>
<reference evidence="2 3" key="1">
    <citation type="submission" date="2024-03" db="EMBL/GenBank/DDBJ databases">
        <title>The Acrasis kona genome and developmental transcriptomes reveal deep origins of eukaryotic multicellular pathways.</title>
        <authorList>
            <person name="Sheikh S."/>
            <person name="Fu C.-J."/>
            <person name="Brown M.W."/>
            <person name="Baldauf S.L."/>
        </authorList>
    </citation>
    <scope>NUCLEOTIDE SEQUENCE [LARGE SCALE GENOMIC DNA]</scope>
    <source>
        <strain evidence="2 3">ATCC MYA-3509</strain>
    </source>
</reference>
<dbReference type="InterPro" id="IPR052201">
    <property type="entry name" value="LRR-containing_regulator"/>
</dbReference>
<keyword evidence="1" id="KW-0677">Repeat</keyword>
<organism evidence="2 3">
    <name type="scientific">Acrasis kona</name>
    <dbReference type="NCBI Taxonomy" id="1008807"/>
    <lineage>
        <taxon>Eukaryota</taxon>
        <taxon>Discoba</taxon>
        <taxon>Heterolobosea</taxon>
        <taxon>Tetramitia</taxon>
        <taxon>Eutetramitia</taxon>
        <taxon>Acrasidae</taxon>
        <taxon>Acrasis</taxon>
    </lineage>
</organism>
<dbReference type="Proteomes" id="UP001431209">
    <property type="component" value="Unassembled WGS sequence"/>
</dbReference>